<dbReference type="KEGG" id="doa:AXF15_03205"/>
<proteinExistence type="predicted"/>
<dbReference type="STRING" id="888061.AXF15_03205"/>
<dbReference type="EMBL" id="CP014230">
    <property type="protein sequence ID" value="AMD92214.1"/>
    <property type="molecule type" value="Genomic_DNA"/>
</dbReference>
<evidence type="ECO:0000256" key="1">
    <source>
        <dbReference type="SAM" id="Phobius"/>
    </source>
</evidence>
<evidence type="ECO:0000259" key="2">
    <source>
        <dbReference type="Pfam" id="PF13548"/>
    </source>
</evidence>
<feature type="transmembrane region" description="Helical" evidence="1">
    <location>
        <begin position="160"/>
        <end position="181"/>
    </location>
</feature>
<feature type="domain" description="DUF4126" evidence="2">
    <location>
        <begin position="11"/>
        <end position="182"/>
    </location>
</feature>
<gene>
    <name evidence="3" type="ORF">AXF15_03205</name>
</gene>
<dbReference type="AlphaFoldDB" id="A0A0X8JNY2"/>
<accession>A0A0X8JNY2</accession>
<organism evidence="3 4">
    <name type="scientific">Desulfomicrobium orale DSM 12838</name>
    <dbReference type="NCBI Taxonomy" id="888061"/>
    <lineage>
        <taxon>Bacteria</taxon>
        <taxon>Pseudomonadati</taxon>
        <taxon>Thermodesulfobacteriota</taxon>
        <taxon>Desulfovibrionia</taxon>
        <taxon>Desulfovibrionales</taxon>
        <taxon>Desulfomicrobiaceae</taxon>
        <taxon>Desulfomicrobium</taxon>
    </lineage>
</organism>
<keyword evidence="1" id="KW-0472">Membrane</keyword>
<dbReference type="Proteomes" id="UP000063964">
    <property type="component" value="Chromosome"/>
</dbReference>
<evidence type="ECO:0000313" key="4">
    <source>
        <dbReference type="Proteomes" id="UP000063964"/>
    </source>
</evidence>
<protein>
    <recommendedName>
        <fullName evidence="2">DUF4126 domain-containing protein</fullName>
    </recommendedName>
</protein>
<reference evidence="4" key="1">
    <citation type="submission" date="2016-02" db="EMBL/GenBank/DDBJ databases">
        <authorList>
            <person name="Holder M.E."/>
            <person name="Ajami N.J."/>
            <person name="Petrosino J.F."/>
        </authorList>
    </citation>
    <scope>NUCLEOTIDE SEQUENCE [LARGE SCALE GENOMIC DNA]</scope>
    <source>
        <strain evidence="4">DSM 12838</strain>
    </source>
</reference>
<dbReference type="OrthoDB" id="181455at2"/>
<sequence length="210" mass="21795">MDQLTHVAAIIALTMGAAWASGINLYAAIFMLGIMGMTEGAQLPPGLEILSHPAVLVAAGFMYVVEFVADKVPGVDTGWDTLHTFIRIPAGAVLAAGAVGTVDPALTLAAALVGGSVAAASHAAKSGTRILINTSPEPVSNWAASTAEDIGVVGGLWLAVYHPFVFLTLFVAFIAFVIWLLPRIWAGVKRIFRFLAGLFRTGNVPGGQGQ</sequence>
<dbReference type="RefSeq" id="WP_066603245.1">
    <property type="nucleotide sequence ID" value="NZ_CP014230.1"/>
</dbReference>
<dbReference type="InterPro" id="IPR025196">
    <property type="entry name" value="DUF4126"/>
</dbReference>
<keyword evidence="1" id="KW-0812">Transmembrane</keyword>
<keyword evidence="1" id="KW-1133">Transmembrane helix</keyword>
<feature type="transmembrane region" description="Helical" evidence="1">
    <location>
        <begin position="6"/>
        <end position="34"/>
    </location>
</feature>
<feature type="transmembrane region" description="Helical" evidence="1">
    <location>
        <begin position="46"/>
        <end position="65"/>
    </location>
</feature>
<name>A0A0X8JNY2_9BACT</name>
<evidence type="ECO:0000313" key="3">
    <source>
        <dbReference type="EMBL" id="AMD92214.1"/>
    </source>
</evidence>
<dbReference type="Pfam" id="PF13548">
    <property type="entry name" value="DUF4126"/>
    <property type="match status" value="1"/>
</dbReference>
<keyword evidence="4" id="KW-1185">Reference proteome</keyword>